<dbReference type="InterPro" id="IPR001245">
    <property type="entry name" value="Ser-Thr/Tyr_kinase_cat_dom"/>
</dbReference>
<keyword evidence="2" id="KW-0808">Transferase</keyword>
<name>A0A8H3LUK0_9GLOM</name>
<dbReference type="Gene3D" id="1.10.510.10">
    <property type="entry name" value="Transferase(Phosphotransferase) domain 1"/>
    <property type="match status" value="1"/>
</dbReference>
<evidence type="ECO:0000313" key="3">
    <source>
        <dbReference type="Proteomes" id="UP000615446"/>
    </source>
</evidence>
<dbReference type="AlphaFoldDB" id="A0A8H3LUK0"/>
<evidence type="ECO:0000313" key="2">
    <source>
        <dbReference type="EMBL" id="GES93137.1"/>
    </source>
</evidence>
<feature type="domain" description="Serine-threonine/tyrosine-protein kinase catalytic" evidence="1">
    <location>
        <begin position="10"/>
        <end position="59"/>
    </location>
</feature>
<dbReference type="OrthoDB" id="10261027at2759"/>
<accession>A0A8H3LUK0</accession>
<dbReference type="Pfam" id="PF07714">
    <property type="entry name" value="PK_Tyr_Ser-Thr"/>
    <property type="match status" value="1"/>
</dbReference>
<sequence length="146" mass="16789">MILFRRNNFHDNIIQFCEGKQTDNSKYLLVMEYADNGTLRNYLKQHFKYLTWNDKFKLALISIFSIKHSEKCVKTTWVACRDCRVIPGCDIYSIDILFWEISGGSPPFCNESCDDSNFTTKILHGLRELPIPDTPVGIGDGNGHGY</sequence>
<protein>
    <submittedName>
        <fullName evidence="2">Kinase-like domain-containing protein</fullName>
    </submittedName>
</protein>
<comment type="caution">
    <text evidence="2">The sequence shown here is derived from an EMBL/GenBank/DDBJ whole genome shotgun (WGS) entry which is preliminary data.</text>
</comment>
<dbReference type="SUPFAM" id="SSF56112">
    <property type="entry name" value="Protein kinase-like (PK-like)"/>
    <property type="match status" value="1"/>
</dbReference>
<proteinExistence type="predicted"/>
<evidence type="ECO:0000259" key="1">
    <source>
        <dbReference type="Pfam" id="PF07714"/>
    </source>
</evidence>
<reference evidence="2" key="1">
    <citation type="submission" date="2019-10" db="EMBL/GenBank/DDBJ databases">
        <title>Conservation and host-specific expression of non-tandemly repeated heterogenous ribosome RNA gene in arbuscular mycorrhizal fungi.</title>
        <authorList>
            <person name="Maeda T."/>
            <person name="Kobayashi Y."/>
            <person name="Nakagawa T."/>
            <person name="Ezawa T."/>
            <person name="Yamaguchi K."/>
            <person name="Bino T."/>
            <person name="Nishimoto Y."/>
            <person name="Shigenobu S."/>
            <person name="Kawaguchi M."/>
        </authorList>
    </citation>
    <scope>NUCLEOTIDE SEQUENCE</scope>
    <source>
        <strain evidence="2">HR1</strain>
    </source>
</reference>
<organism evidence="2 3">
    <name type="scientific">Rhizophagus clarus</name>
    <dbReference type="NCBI Taxonomy" id="94130"/>
    <lineage>
        <taxon>Eukaryota</taxon>
        <taxon>Fungi</taxon>
        <taxon>Fungi incertae sedis</taxon>
        <taxon>Mucoromycota</taxon>
        <taxon>Glomeromycotina</taxon>
        <taxon>Glomeromycetes</taxon>
        <taxon>Glomerales</taxon>
        <taxon>Glomeraceae</taxon>
        <taxon>Rhizophagus</taxon>
    </lineage>
</organism>
<dbReference type="EMBL" id="BLAL01000221">
    <property type="protein sequence ID" value="GES93137.1"/>
    <property type="molecule type" value="Genomic_DNA"/>
</dbReference>
<keyword evidence="2" id="KW-0418">Kinase</keyword>
<dbReference type="GO" id="GO:0004672">
    <property type="term" value="F:protein kinase activity"/>
    <property type="evidence" value="ECO:0007669"/>
    <property type="project" value="InterPro"/>
</dbReference>
<dbReference type="InterPro" id="IPR011009">
    <property type="entry name" value="Kinase-like_dom_sf"/>
</dbReference>
<gene>
    <name evidence="2" type="ORF">RCL2_001989600</name>
</gene>
<dbReference type="Proteomes" id="UP000615446">
    <property type="component" value="Unassembled WGS sequence"/>
</dbReference>